<dbReference type="SUPFAM" id="SSF49363">
    <property type="entry name" value="Purple acid phosphatase, N-terminal domain"/>
    <property type="match status" value="1"/>
</dbReference>
<proteinExistence type="predicted"/>
<dbReference type="InterPro" id="IPR008963">
    <property type="entry name" value="Purple_acid_Pase-like_N"/>
</dbReference>
<dbReference type="InterPro" id="IPR029052">
    <property type="entry name" value="Metallo-depent_PP-like"/>
</dbReference>
<evidence type="ECO:0000259" key="3">
    <source>
        <dbReference type="Pfam" id="PF00149"/>
    </source>
</evidence>
<dbReference type="InterPro" id="IPR039331">
    <property type="entry name" value="PAPs-like"/>
</dbReference>
<dbReference type="Proteomes" id="UP000253383">
    <property type="component" value="Unassembled WGS sequence"/>
</dbReference>
<evidence type="ECO:0000313" key="5">
    <source>
        <dbReference type="EMBL" id="RCR71487.1"/>
    </source>
</evidence>
<dbReference type="Pfam" id="PF13385">
    <property type="entry name" value="Laminin_G_3"/>
    <property type="match status" value="1"/>
</dbReference>
<dbReference type="InterPro" id="IPR003961">
    <property type="entry name" value="FN3_dom"/>
</dbReference>
<comment type="caution">
    <text evidence="5">The sequence shown here is derived from an EMBL/GenBank/DDBJ whole genome shotgun (WGS) entry which is preliminary data.</text>
</comment>
<keyword evidence="1 2" id="KW-0732">Signal</keyword>
<feature type="domain" description="Calcineurin-like phosphoesterase" evidence="3">
    <location>
        <begin position="383"/>
        <end position="570"/>
    </location>
</feature>
<dbReference type="PANTHER" id="PTHR22953:SF153">
    <property type="entry name" value="PURPLE ACID PHOSPHATASE"/>
    <property type="match status" value="1"/>
</dbReference>
<dbReference type="EMBL" id="QOWE01000001">
    <property type="protein sequence ID" value="RCR71487.1"/>
    <property type="molecule type" value="Genomic_DNA"/>
</dbReference>
<dbReference type="AlphaFoldDB" id="A0A368JV02"/>
<feature type="domain" description="Purple acid phosphatase N-terminal" evidence="4">
    <location>
        <begin position="285"/>
        <end position="373"/>
    </location>
</feature>
<dbReference type="GO" id="GO:0005975">
    <property type="term" value="P:carbohydrate metabolic process"/>
    <property type="evidence" value="ECO:0007669"/>
    <property type="project" value="UniProtKB-ARBA"/>
</dbReference>
<dbReference type="InterPro" id="IPR013320">
    <property type="entry name" value="ConA-like_dom_sf"/>
</dbReference>
<evidence type="ECO:0000256" key="1">
    <source>
        <dbReference type="ARBA" id="ARBA00022729"/>
    </source>
</evidence>
<dbReference type="Gene3D" id="2.60.120.200">
    <property type="match status" value="1"/>
</dbReference>
<dbReference type="InterPro" id="IPR004843">
    <property type="entry name" value="Calcineurin-like_PHP"/>
</dbReference>
<organism evidence="5 6">
    <name type="scientific">Larkinella punicea</name>
    <dbReference type="NCBI Taxonomy" id="2315727"/>
    <lineage>
        <taxon>Bacteria</taxon>
        <taxon>Pseudomonadati</taxon>
        <taxon>Bacteroidota</taxon>
        <taxon>Cytophagia</taxon>
        <taxon>Cytophagales</taxon>
        <taxon>Spirosomataceae</taxon>
        <taxon>Larkinella</taxon>
    </lineage>
</organism>
<dbReference type="SUPFAM" id="SSF49899">
    <property type="entry name" value="Concanavalin A-like lectins/glucanases"/>
    <property type="match status" value="1"/>
</dbReference>
<dbReference type="PANTHER" id="PTHR22953">
    <property type="entry name" value="ACID PHOSPHATASE RELATED"/>
    <property type="match status" value="1"/>
</dbReference>
<name>A0A368JV02_9BACT</name>
<protein>
    <submittedName>
        <fullName evidence="5">Uncharacterized protein</fullName>
    </submittedName>
</protein>
<keyword evidence="6" id="KW-1185">Reference proteome</keyword>
<feature type="signal peptide" evidence="2">
    <location>
        <begin position="1"/>
        <end position="26"/>
    </location>
</feature>
<reference evidence="5 6" key="1">
    <citation type="submission" date="2018-07" db="EMBL/GenBank/DDBJ databases">
        <title>Genome analysis of Larkinella rosea.</title>
        <authorList>
            <person name="Zhou Z."/>
            <person name="Wang G."/>
        </authorList>
    </citation>
    <scope>NUCLEOTIDE SEQUENCE [LARGE SCALE GENOMIC DNA]</scope>
    <source>
        <strain evidence="6">zzj9</strain>
    </source>
</reference>
<feature type="chain" id="PRO_5016835180" evidence="2">
    <location>
        <begin position="27"/>
        <end position="654"/>
    </location>
</feature>
<dbReference type="GO" id="GO:0004553">
    <property type="term" value="F:hydrolase activity, hydrolyzing O-glycosyl compounds"/>
    <property type="evidence" value="ECO:0007669"/>
    <property type="project" value="UniProtKB-ARBA"/>
</dbReference>
<dbReference type="Gene3D" id="3.60.21.10">
    <property type="match status" value="1"/>
</dbReference>
<dbReference type="GO" id="GO:0046872">
    <property type="term" value="F:metal ion binding"/>
    <property type="evidence" value="ECO:0007669"/>
    <property type="project" value="InterPro"/>
</dbReference>
<dbReference type="GO" id="GO:0003993">
    <property type="term" value="F:acid phosphatase activity"/>
    <property type="evidence" value="ECO:0007669"/>
    <property type="project" value="InterPro"/>
</dbReference>
<dbReference type="Pfam" id="PF16656">
    <property type="entry name" value="Pur_ac_phosph_N"/>
    <property type="match status" value="1"/>
</dbReference>
<dbReference type="OrthoDB" id="9809781at2"/>
<evidence type="ECO:0000256" key="2">
    <source>
        <dbReference type="SAM" id="SignalP"/>
    </source>
</evidence>
<accession>A0A368JV02</accession>
<evidence type="ECO:0000313" key="6">
    <source>
        <dbReference type="Proteomes" id="UP000253383"/>
    </source>
</evidence>
<gene>
    <name evidence="5" type="ORF">DUE52_00710</name>
</gene>
<sequence>MKQPLRKPFGLALLAFSLLPIFAALAQPAPKTVLGDWWFWPDYTLERNARNYPGPRKESPTTPVVAAVVETPALTFFGESPTERITNLLPGVALSGKAFAVELWLLNHVNEPVGALVTLRRRQRPDQGSWLLGCYGQTMLFSLKPDELSQLPIGKKQPKGGQELTTKASILRTVQERGWKKRWSHLVGSYDGTGLQLYLNGKKIGEISQASLTASGTDSLQLEMAAYLRHEPYMQWGDLVKNVRIHNAALTEQAIAGRFAELQQLVEDGRLYPDLFHFNAGPYLNGVQQESIRLVWETDRPASAVIRYGDRQPLTHTVTVPLSEGKTHNEGKVHSYIQEVMLKDLKPGTPYFYEIEAKSKTGETISSGILTFSTAVKEGEAFTFGVIGDTEARPHVNNRVAGLLWDERPNFVLHVGDLTDGGEQPYKFEWNYEFFTGNRQLSGRVPFFPVPGNGEGDLYWYKQYHALPEPKAYYSFRYGDAEFFMLNSNEEKEFAPGGKQYVWLEEQLKKSTARWKFVAHHHAPYSPDEDDYGNAWTRSTDMGDVQIRKIIPLYEKYGVDLVFYGHLHTYHRTLPLREGKVNRKKGITYIQVGGAGGNLEDFAPTRPWFTAKAFRGYHYGTLTLADGHLNFKVYDTEGRLKDYLDLEKAEPEKP</sequence>
<dbReference type="Gene3D" id="2.60.40.380">
    <property type="entry name" value="Purple acid phosphatase-like, N-terminal"/>
    <property type="match status" value="1"/>
</dbReference>
<evidence type="ECO:0000259" key="4">
    <source>
        <dbReference type="Pfam" id="PF16656"/>
    </source>
</evidence>
<dbReference type="InterPro" id="IPR015914">
    <property type="entry name" value="PAPs_N"/>
</dbReference>
<dbReference type="Pfam" id="PF00149">
    <property type="entry name" value="Metallophos"/>
    <property type="match status" value="1"/>
</dbReference>
<dbReference type="CDD" id="cd00063">
    <property type="entry name" value="FN3"/>
    <property type="match status" value="1"/>
</dbReference>
<dbReference type="SUPFAM" id="SSF56300">
    <property type="entry name" value="Metallo-dependent phosphatases"/>
    <property type="match status" value="1"/>
</dbReference>
<dbReference type="RefSeq" id="WP_114404019.1">
    <property type="nucleotide sequence ID" value="NZ_QOWE01000001.1"/>
</dbReference>